<evidence type="ECO:0000313" key="2">
    <source>
        <dbReference type="Proteomes" id="UP000813385"/>
    </source>
</evidence>
<gene>
    <name evidence="1" type="ORF">B0T11DRAFT_8310</name>
</gene>
<dbReference type="InterPro" id="IPR029063">
    <property type="entry name" value="SAM-dependent_MTases_sf"/>
</dbReference>
<dbReference type="Pfam" id="PF10294">
    <property type="entry name" value="Methyltransf_16"/>
    <property type="match status" value="1"/>
</dbReference>
<keyword evidence="1" id="KW-0489">Methyltransferase</keyword>
<dbReference type="SUPFAM" id="SSF53335">
    <property type="entry name" value="S-adenosyl-L-methionine-dependent methyltransferases"/>
    <property type="match status" value="1"/>
</dbReference>
<dbReference type="Proteomes" id="UP000813385">
    <property type="component" value="Unassembled WGS sequence"/>
</dbReference>
<dbReference type="EMBL" id="JAGPXD010000001">
    <property type="protein sequence ID" value="KAH7375325.1"/>
    <property type="molecule type" value="Genomic_DNA"/>
</dbReference>
<dbReference type="GO" id="GO:0005829">
    <property type="term" value="C:cytosol"/>
    <property type="evidence" value="ECO:0007669"/>
    <property type="project" value="TreeGrafter"/>
</dbReference>
<keyword evidence="2" id="KW-1185">Reference proteome</keyword>
<dbReference type="PANTHER" id="PTHR14614:SF132">
    <property type="entry name" value="PROTEIN-LYSINE METHYLTRANSFERASE C42C1.13"/>
    <property type="match status" value="1"/>
</dbReference>
<dbReference type="GO" id="GO:0008757">
    <property type="term" value="F:S-adenosylmethionine-dependent methyltransferase activity"/>
    <property type="evidence" value="ECO:0007669"/>
    <property type="project" value="UniProtKB-ARBA"/>
</dbReference>
<protein>
    <submittedName>
        <fullName evidence="1">Methyltransferase-domain-containing protein</fullName>
    </submittedName>
</protein>
<reference evidence="1" key="1">
    <citation type="journal article" date="2021" name="Nat. Commun.">
        <title>Genetic determinants of endophytism in the Arabidopsis root mycobiome.</title>
        <authorList>
            <person name="Mesny F."/>
            <person name="Miyauchi S."/>
            <person name="Thiergart T."/>
            <person name="Pickel B."/>
            <person name="Atanasova L."/>
            <person name="Karlsson M."/>
            <person name="Huettel B."/>
            <person name="Barry K.W."/>
            <person name="Haridas S."/>
            <person name="Chen C."/>
            <person name="Bauer D."/>
            <person name="Andreopoulos W."/>
            <person name="Pangilinan J."/>
            <person name="LaButti K."/>
            <person name="Riley R."/>
            <person name="Lipzen A."/>
            <person name="Clum A."/>
            <person name="Drula E."/>
            <person name="Henrissat B."/>
            <person name="Kohler A."/>
            <person name="Grigoriev I.V."/>
            <person name="Martin F.M."/>
            <person name="Hacquard S."/>
        </authorList>
    </citation>
    <scope>NUCLEOTIDE SEQUENCE</scope>
    <source>
        <strain evidence="1">MPI-CAGE-AT-0016</strain>
    </source>
</reference>
<dbReference type="InterPro" id="IPR019410">
    <property type="entry name" value="Methyltransf_16"/>
</dbReference>
<dbReference type="Gene3D" id="3.40.50.150">
    <property type="entry name" value="Vaccinia Virus protein VP39"/>
    <property type="match status" value="1"/>
</dbReference>
<accession>A0A8K0TNW5</accession>
<organism evidence="1 2">
    <name type="scientific">Plectosphaerella cucumerina</name>
    <dbReference type="NCBI Taxonomy" id="40658"/>
    <lineage>
        <taxon>Eukaryota</taxon>
        <taxon>Fungi</taxon>
        <taxon>Dikarya</taxon>
        <taxon>Ascomycota</taxon>
        <taxon>Pezizomycotina</taxon>
        <taxon>Sordariomycetes</taxon>
        <taxon>Hypocreomycetidae</taxon>
        <taxon>Glomerellales</taxon>
        <taxon>Plectosphaerellaceae</taxon>
        <taxon>Plectosphaerella</taxon>
    </lineage>
</organism>
<name>A0A8K0TNW5_9PEZI</name>
<dbReference type="PANTHER" id="PTHR14614">
    <property type="entry name" value="HEPATOCELLULAR CARCINOMA-ASSOCIATED ANTIGEN"/>
    <property type="match status" value="1"/>
</dbReference>
<dbReference type="GO" id="GO:0032259">
    <property type="term" value="P:methylation"/>
    <property type="evidence" value="ECO:0007669"/>
    <property type="project" value="UniProtKB-KW"/>
</dbReference>
<sequence length="385" mass="41888">MHYLRILRPPTLTSERGGWTVPLVLTITTDLSDALLSLPNPIKFKIGLYEASADAGGRRVPPEEVKVSRILDWTPGTRVLKTELRLPPGPRPTAPLRVFAFPSAQLWGGSTADVVVSMKSQAQGRIMPVWADVHAGDDAPAYLCTRRLRIGPETSSTCLEIEEELGESLARHIWDGGVATACLLLEQANPSDAEAPKSAIFDSLATTSPASIVEIGCGVGTLGLAAALWRNVEADVLMTDLPDAKARAEANISRWTAQHLGDNTRIPKFEALDWQDGMKGVFGPELGSRLWDLVILSDCTYNIDVLPALVGTLSALHDHRGKQAGPTDVPWETRVLIATKQRHSSEEAVFRMMADDGWVVAEAETFPLLNLGAETQSLQLFLYKK</sequence>
<evidence type="ECO:0000313" key="1">
    <source>
        <dbReference type="EMBL" id="KAH7375325.1"/>
    </source>
</evidence>
<dbReference type="AlphaFoldDB" id="A0A8K0TNW5"/>
<keyword evidence="1" id="KW-0808">Transferase</keyword>
<comment type="caution">
    <text evidence="1">The sequence shown here is derived from an EMBL/GenBank/DDBJ whole genome shotgun (WGS) entry which is preliminary data.</text>
</comment>
<proteinExistence type="predicted"/>
<dbReference type="OrthoDB" id="413520at2759"/>